<keyword evidence="1" id="KW-0812">Transmembrane</keyword>
<dbReference type="EMBL" id="JARTTN020000002">
    <property type="protein sequence ID" value="MEC6060402.1"/>
    <property type="molecule type" value="Genomic_DNA"/>
</dbReference>
<feature type="transmembrane region" description="Helical" evidence="1">
    <location>
        <begin position="16"/>
        <end position="42"/>
    </location>
</feature>
<dbReference type="RefSeq" id="WP_046654869.1">
    <property type="nucleotide sequence ID" value="NZ_JARTTN020000002.1"/>
</dbReference>
<accession>A0AAW9PME5</accession>
<evidence type="ECO:0000313" key="2">
    <source>
        <dbReference type="EMBL" id="MEC6060402.1"/>
    </source>
</evidence>
<dbReference type="Proteomes" id="UP001176846">
    <property type="component" value="Unassembled WGS sequence"/>
</dbReference>
<protein>
    <recommendedName>
        <fullName evidence="4">Secretion ATPase</fullName>
    </recommendedName>
</protein>
<organism evidence="2 3">
    <name type="scientific">Klebsiella variicola</name>
    <dbReference type="NCBI Taxonomy" id="244366"/>
    <lineage>
        <taxon>Bacteria</taxon>
        <taxon>Pseudomonadati</taxon>
        <taxon>Pseudomonadota</taxon>
        <taxon>Gammaproteobacteria</taxon>
        <taxon>Enterobacterales</taxon>
        <taxon>Enterobacteriaceae</taxon>
        <taxon>Klebsiella/Raoultella group</taxon>
        <taxon>Klebsiella</taxon>
        <taxon>Klebsiella pneumoniae complex</taxon>
    </lineage>
</organism>
<gene>
    <name evidence="2" type="ORF">QAB22_028510</name>
</gene>
<dbReference type="AlphaFoldDB" id="A0AAW9PME5"/>
<evidence type="ECO:0008006" key="4">
    <source>
        <dbReference type="Google" id="ProtNLM"/>
    </source>
</evidence>
<reference evidence="2" key="1">
    <citation type="journal article" date="2023" name="Nat. Commun.">
        <title>Genomic dissection of endemic carbapenem resistance reveals metallo-beta-lactamase dissemination through clonal, plasmid and integron transfer.</title>
        <authorList>
            <person name="Macesic N."/>
            <person name="Hawkey J."/>
            <person name="Vezina B."/>
            <person name="Wisniewski J.A."/>
            <person name="Cottingham H."/>
            <person name="Blakeway L.V."/>
            <person name="Harshegyi T."/>
            <person name="Pragastis K."/>
            <person name="Badoordeen G.Z."/>
            <person name="Dennison A."/>
            <person name="Spelman D.W."/>
            <person name="Jenney A.W.J."/>
            <person name="Peleg A.Y."/>
        </authorList>
    </citation>
    <scope>NUCLEOTIDE SEQUENCE</scope>
    <source>
        <strain evidence="2">CPO071</strain>
    </source>
</reference>
<keyword evidence="1" id="KW-0472">Membrane</keyword>
<evidence type="ECO:0000313" key="3">
    <source>
        <dbReference type="Proteomes" id="UP001176846"/>
    </source>
</evidence>
<name>A0AAW9PME5_KLEVA</name>
<keyword evidence="1" id="KW-1133">Transmembrane helix</keyword>
<sequence>MILAIRYVFASCPLRIIALISVVLLQGLIPALNVFMTGHIINKLHALQASDNELILSIALWCVSLLGIQLMQPLVNLIQGDVTEISTNHFSAKIMERMNDLYSLSLFDNEERYEQLEYLKKEAAYRPLNFIICIIYAIRATVMAGRQAGRQAVCCWF</sequence>
<evidence type="ECO:0000256" key="1">
    <source>
        <dbReference type="SAM" id="Phobius"/>
    </source>
</evidence>
<proteinExistence type="predicted"/>
<comment type="caution">
    <text evidence="2">The sequence shown here is derived from an EMBL/GenBank/DDBJ whole genome shotgun (WGS) entry which is preliminary data.</text>
</comment>
<reference evidence="2" key="2">
    <citation type="submission" date="2024-01" db="EMBL/GenBank/DDBJ databases">
        <authorList>
            <person name="Macesic N."/>
        </authorList>
    </citation>
    <scope>NUCLEOTIDE SEQUENCE</scope>
    <source>
        <strain evidence="2">CPO071</strain>
    </source>
</reference>